<evidence type="ECO:0000313" key="1">
    <source>
        <dbReference type="EMBL" id="EGY28098.1"/>
    </source>
</evidence>
<dbReference type="EMBL" id="AGCA01000464">
    <property type="protein sequence ID" value="EGY28098.1"/>
    <property type="molecule type" value="Genomic_DNA"/>
</dbReference>
<dbReference type="Gene3D" id="3.60.21.10">
    <property type="match status" value="1"/>
</dbReference>
<evidence type="ECO:0000313" key="2">
    <source>
        <dbReference type="Proteomes" id="UP000004116"/>
    </source>
</evidence>
<reference evidence="1 2" key="1">
    <citation type="journal article" date="2012" name="Genome Res.">
        <title>Genomic basis of endosymbiont-conferred protection against an insect parasitoid.</title>
        <authorList>
            <person name="Hansen A.K."/>
            <person name="Vorburger C."/>
            <person name="Moran N.A."/>
        </authorList>
    </citation>
    <scope>NUCLEOTIDE SEQUENCE [LARGE SCALE GENOMIC DNA]</scope>
    <source>
        <strain evidence="2">R5.15</strain>
    </source>
</reference>
<dbReference type="InterPro" id="IPR029052">
    <property type="entry name" value="Metallo-depent_PP-like"/>
</dbReference>
<organism evidence="1 2">
    <name type="scientific">Candidatus Regiella insecticola 5.15</name>
    <dbReference type="NCBI Taxonomy" id="1005043"/>
    <lineage>
        <taxon>Bacteria</taxon>
        <taxon>Pseudomonadati</taxon>
        <taxon>Pseudomonadota</taxon>
        <taxon>Gammaproteobacteria</taxon>
        <taxon>Enterobacterales</taxon>
        <taxon>Enterobacteriaceae</taxon>
        <taxon>aphid secondary symbionts</taxon>
        <taxon>Candidatus Regiella</taxon>
    </lineage>
</organism>
<protein>
    <recommendedName>
        <fullName evidence="3">Phosphohydrolase</fullName>
    </recommendedName>
</protein>
<evidence type="ECO:0008006" key="3">
    <source>
        <dbReference type="Google" id="ProtNLM"/>
    </source>
</evidence>
<gene>
    <name evidence="1" type="ORF">Rin_00019910</name>
</gene>
<dbReference type="SUPFAM" id="SSF56300">
    <property type="entry name" value="Metallo-dependent phosphatases"/>
    <property type="match status" value="1"/>
</dbReference>
<dbReference type="Proteomes" id="UP000004116">
    <property type="component" value="Unassembled WGS sequence"/>
</dbReference>
<keyword evidence="2" id="KW-1185">Reference proteome</keyword>
<name>G2H1P8_9ENTR</name>
<proteinExistence type="predicted"/>
<sequence length="98" mass="11510">MHHPPFPVGTPLIDDYILKNGEDLLKKFFEYKNIELIICGHAHGDYQFNYHDVNIEVAPATCFQFKKGTLDVTVETRSGYRIFDFKREDYTSKTIFIF</sequence>
<accession>G2H1P8</accession>
<comment type="caution">
    <text evidence="1">The sequence shown here is derived from an EMBL/GenBank/DDBJ whole genome shotgun (WGS) entry which is preliminary data.</text>
</comment>
<dbReference type="AlphaFoldDB" id="G2H1P8"/>